<evidence type="ECO:0000256" key="4">
    <source>
        <dbReference type="PROSITE-ProRule" id="PRU00221"/>
    </source>
</evidence>
<sequence>MHLDESHALSRKRHRSSKKKRLRRKKRASLEVKITVEEDEIRRDKHEEAIIQDQTEDSDQEPGEEEHHTPQNPKITSQYHSQEQSVQVRTQVEEKDQDTSDEDDDELTEYERKRRKNILRNQAYLKSVGMSTAKFVARTSIGYEAEKVAKKQLRAEKRALRVAEEKTPQRTHIEEKYQDASDEDDDELTEYELKRRENILRNQAYLNGVGMSTAKFAARTSIGCEAEKDAKKQLLAKKRALRAAEEESPQSPQRRSLRIRKKATVLAKSRLRSANTRVKSAKVPVSKQQIDLGHPLDILEIKGMRQPTGSTLYVMDATDDEGKEFCNELAGGVDTFETNEAGDDVDYTLADTDMVKALPYCTTTMAVLPRADRIVVAAGDKEGHVALWSPSSDSSGSDAALSRPHGYPVSHLIFPDSSTLISSSIDGTVREFDFWTATTSPIGDLSHETGITSLTGSGNPQFYYAGCEDGTLRLVDRRARMMFNALYSLHEMKINSVDQHPSLDFCIATASRDATVCLWDKRKISSEKNVALARLLHTKEVTSAHFSPGGDSWLAAVGKDSYFDMYDTSNLANCKESGKNAFTIPNWVRIPHSTYTEKPTNIRPAWDPKRKDRFVIACLDKPARLQIFRAGQKQPIQELTSPRLSRNPRLVKQHSADLITAYHPSLDIIASSNSIGVISLWRAKPKT</sequence>
<dbReference type="Proteomes" id="UP001632037">
    <property type="component" value="Unassembled WGS sequence"/>
</dbReference>
<dbReference type="InterPro" id="IPR036322">
    <property type="entry name" value="WD40_repeat_dom_sf"/>
</dbReference>
<comment type="caution">
    <text evidence="6">The sequence shown here is derived from an EMBL/GenBank/DDBJ whole genome shotgun (WGS) entry which is preliminary data.</text>
</comment>
<feature type="compositionally biased region" description="Polar residues" evidence="5">
    <location>
        <begin position="70"/>
        <end position="90"/>
    </location>
</feature>
<dbReference type="PANTHER" id="PTHR14773">
    <property type="entry name" value="WD REPEAT-CONTAINING PROTEIN 76"/>
    <property type="match status" value="1"/>
</dbReference>
<dbReference type="InterPro" id="IPR001680">
    <property type="entry name" value="WD40_rpt"/>
</dbReference>
<feature type="region of interest" description="Disordered" evidence="5">
    <location>
        <begin position="1"/>
        <end position="109"/>
    </location>
</feature>
<protein>
    <recommendedName>
        <fullName evidence="8">WD40 repeat-like protein</fullName>
    </recommendedName>
</protein>
<evidence type="ECO:0000256" key="5">
    <source>
        <dbReference type="SAM" id="MobiDB-lite"/>
    </source>
</evidence>
<feature type="compositionally biased region" description="Basic residues" evidence="5">
    <location>
        <begin position="9"/>
        <end position="27"/>
    </location>
</feature>
<feature type="repeat" description="WD" evidence="4">
    <location>
        <begin position="487"/>
        <end position="520"/>
    </location>
</feature>
<dbReference type="EMBL" id="JBIMZQ010000019">
    <property type="protein sequence ID" value="KAL3665753.1"/>
    <property type="molecule type" value="Genomic_DNA"/>
</dbReference>
<dbReference type="SMART" id="SM00320">
    <property type="entry name" value="WD40"/>
    <property type="match status" value="4"/>
</dbReference>
<evidence type="ECO:0000313" key="7">
    <source>
        <dbReference type="Proteomes" id="UP001632037"/>
    </source>
</evidence>
<comment type="similarity">
    <text evidence="1">Belongs to the WD repeat DDB2/WDR76 family.</text>
</comment>
<keyword evidence="7" id="KW-1185">Reference proteome</keyword>
<accession>A0ABD3FG51</accession>
<feature type="compositionally biased region" description="Basic and acidic residues" evidence="5">
    <location>
        <begin position="163"/>
        <end position="179"/>
    </location>
</feature>
<dbReference type="PANTHER" id="PTHR14773:SF0">
    <property type="entry name" value="WD REPEAT-CONTAINING PROTEIN 76"/>
    <property type="match status" value="1"/>
</dbReference>
<dbReference type="Pfam" id="PF00400">
    <property type="entry name" value="WD40"/>
    <property type="match status" value="3"/>
</dbReference>
<feature type="compositionally biased region" description="Basic and acidic residues" evidence="5">
    <location>
        <begin position="28"/>
        <end position="49"/>
    </location>
</feature>
<dbReference type="InterPro" id="IPR050853">
    <property type="entry name" value="WD_repeat_DNA-damage-binding"/>
</dbReference>
<evidence type="ECO:0000256" key="1">
    <source>
        <dbReference type="ARBA" id="ARBA00005434"/>
    </source>
</evidence>
<dbReference type="Gene3D" id="2.130.10.10">
    <property type="entry name" value="YVTN repeat-like/Quinoprotein amine dehydrogenase"/>
    <property type="match status" value="1"/>
</dbReference>
<feature type="compositionally biased region" description="Acidic residues" evidence="5">
    <location>
        <begin position="99"/>
        <end position="108"/>
    </location>
</feature>
<reference evidence="6 7" key="1">
    <citation type="submission" date="2024-09" db="EMBL/GenBank/DDBJ databases">
        <title>Genome sequencing and assembly of Phytophthora oleae, isolate VK10A, causative agent of rot of olive drupes.</title>
        <authorList>
            <person name="Conti Taguali S."/>
            <person name="Riolo M."/>
            <person name="La Spada F."/>
            <person name="Cacciola S.O."/>
            <person name="Dionisio G."/>
        </authorList>
    </citation>
    <scope>NUCLEOTIDE SEQUENCE [LARGE SCALE GENOMIC DNA]</scope>
    <source>
        <strain evidence="6 7">VK10A</strain>
    </source>
</reference>
<evidence type="ECO:0000313" key="6">
    <source>
        <dbReference type="EMBL" id="KAL3665753.1"/>
    </source>
</evidence>
<keyword evidence="2 4" id="KW-0853">WD repeat</keyword>
<feature type="compositionally biased region" description="Acidic residues" evidence="5">
    <location>
        <begin position="54"/>
        <end position="64"/>
    </location>
</feature>
<dbReference type="PROSITE" id="PS50082">
    <property type="entry name" value="WD_REPEATS_2"/>
    <property type="match status" value="1"/>
</dbReference>
<gene>
    <name evidence="6" type="ORF">V7S43_009183</name>
</gene>
<evidence type="ECO:0008006" key="8">
    <source>
        <dbReference type="Google" id="ProtNLM"/>
    </source>
</evidence>
<proteinExistence type="inferred from homology"/>
<keyword evidence="3" id="KW-0677">Repeat</keyword>
<organism evidence="6 7">
    <name type="scientific">Phytophthora oleae</name>
    <dbReference type="NCBI Taxonomy" id="2107226"/>
    <lineage>
        <taxon>Eukaryota</taxon>
        <taxon>Sar</taxon>
        <taxon>Stramenopiles</taxon>
        <taxon>Oomycota</taxon>
        <taxon>Peronosporomycetes</taxon>
        <taxon>Peronosporales</taxon>
        <taxon>Peronosporaceae</taxon>
        <taxon>Phytophthora</taxon>
    </lineage>
</organism>
<dbReference type="AlphaFoldDB" id="A0ABD3FG51"/>
<feature type="region of interest" description="Disordered" evidence="5">
    <location>
        <begin position="163"/>
        <end position="185"/>
    </location>
</feature>
<evidence type="ECO:0000256" key="2">
    <source>
        <dbReference type="ARBA" id="ARBA00022574"/>
    </source>
</evidence>
<dbReference type="InterPro" id="IPR015943">
    <property type="entry name" value="WD40/YVTN_repeat-like_dom_sf"/>
</dbReference>
<name>A0ABD3FG51_9STRA</name>
<evidence type="ECO:0000256" key="3">
    <source>
        <dbReference type="ARBA" id="ARBA00022737"/>
    </source>
</evidence>
<dbReference type="SUPFAM" id="SSF50978">
    <property type="entry name" value="WD40 repeat-like"/>
    <property type="match status" value="1"/>
</dbReference>